<evidence type="ECO:0000256" key="3">
    <source>
        <dbReference type="ARBA" id="ARBA00022576"/>
    </source>
</evidence>
<dbReference type="InterPro" id="IPR015424">
    <property type="entry name" value="PyrdxlP-dep_Trfase"/>
</dbReference>
<dbReference type="GO" id="GO:0030170">
    <property type="term" value="F:pyridoxal phosphate binding"/>
    <property type="evidence" value="ECO:0007669"/>
    <property type="project" value="InterPro"/>
</dbReference>
<dbReference type="Proteomes" id="UP000027446">
    <property type="component" value="Unassembled WGS sequence"/>
</dbReference>
<dbReference type="InterPro" id="IPR005814">
    <property type="entry name" value="Aminotrans_3"/>
</dbReference>
<evidence type="ECO:0000256" key="4">
    <source>
        <dbReference type="ARBA" id="ARBA00022679"/>
    </source>
</evidence>
<dbReference type="InterPro" id="IPR015421">
    <property type="entry name" value="PyrdxlP-dep_Trfase_major"/>
</dbReference>
<dbReference type="STRING" id="1280949.HAD_05105"/>
<keyword evidence="8" id="KW-1185">Reference proteome</keyword>
<protein>
    <recommendedName>
        <fullName evidence="9">Class III aminotransferase</fullName>
    </recommendedName>
</protein>
<evidence type="ECO:0000313" key="8">
    <source>
        <dbReference type="Proteomes" id="UP000027446"/>
    </source>
</evidence>
<dbReference type="PROSITE" id="PS00600">
    <property type="entry name" value="AA_TRANSFER_CLASS_3"/>
    <property type="match status" value="1"/>
</dbReference>
<dbReference type="RefSeq" id="WP_035569789.1">
    <property type="nucleotide sequence ID" value="NZ_ARYH01000001.1"/>
</dbReference>
<dbReference type="FunFam" id="3.40.640.10:FF:000014">
    <property type="entry name" value="Adenosylmethionine-8-amino-7-oxononanoate aminotransferase, probable"/>
    <property type="match status" value="1"/>
</dbReference>
<organism evidence="7 8">
    <name type="scientific">Hyphomonas adhaerens MHS-3</name>
    <dbReference type="NCBI Taxonomy" id="1280949"/>
    <lineage>
        <taxon>Bacteria</taxon>
        <taxon>Pseudomonadati</taxon>
        <taxon>Pseudomonadota</taxon>
        <taxon>Alphaproteobacteria</taxon>
        <taxon>Hyphomonadales</taxon>
        <taxon>Hyphomonadaceae</taxon>
        <taxon>Hyphomonas</taxon>
    </lineage>
</organism>
<evidence type="ECO:0008006" key="9">
    <source>
        <dbReference type="Google" id="ProtNLM"/>
    </source>
</evidence>
<dbReference type="GO" id="GO:0008483">
    <property type="term" value="F:transaminase activity"/>
    <property type="evidence" value="ECO:0007669"/>
    <property type="project" value="UniProtKB-KW"/>
</dbReference>
<dbReference type="GO" id="GO:0005829">
    <property type="term" value="C:cytosol"/>
    <property type="evidence" value="ECO:0007669"/>
    <property type="project" value="TreeGrafter"/>
</dbReference>
<reference evidence="7 8" key="1">
    <citation type="journal article" date="2014" name="Antonie Van Leeuwenhoek">
        <title>Hyphomonas beringensis sp. nov. and Hyphomonas chukchiensis sp. nov., isolated from surface seawater of the Bering Sea and Chukchi Sea.</title>
        <authorList>
            <person name="Li C."/>
            <person name="Lai Q."/>
            <person name="Li G."/>
            <person name="Dong C."/>
            <person name="Wang J."/>
            <person name="Liao Y."/>
            <person name="Shao Z."/>
        </authorList>
    </citation>
    <scope>NUCLEOTIDE SEQUENCE [LARGE SCALE GENOMIC DNA]</scope>
    <source>
        <strain evidence="7 8">MHS-3</strain>
    </source>
</reference>
<dbReference type="EMBL" id="ARYH01000001">
    <property type="protein sequence ID" value="KCZ85034.1"/>
    <property type="molecule type" value="Genomic_DNA"/>
</dbReference>
<comment type="caution">
    <text evidence="7">The sequence shown here is derived from an EMBL/GenBank/DDBJ whole genome shotgun (WGS) entry which is preliminary data.</text>
</comment>
<dbReference type="OrthoDB" id="9801834at2"/>
<dbReference type="PANTHER" id="PTHR43094">
    <property type="entry name" value="AMINOTRANSFERASE"/>
    <property type="match status" value="1"/>
</dbReference>
<accession>A0A069E4Y6</accession>
<dbReference type="Gene3D" id="3.90.1150.10">
    <property type="entry name" value="Aspartate Aminotransferase, domain 1"/>
    <property type="match status" value="1"/>
</dbReference>
<dbReference type="AlphaFoldDB" id="A0A069E4Y6"/>
<keyword evidence="4" id="KW-0808">Transferase</keyword>
<keyword evidence="5 6" id="KW-0663">Pyridoxal phosphate</keyword>
<dbReference type="NCBIfam" id="NF005685">
    <property type="entry name" value="PRK07483.1"/>
    <property type="match status" value="1"/>
</dbReference>
<sequence length="443" mass="46960">MTSIFHRSPGASLPTAIGGQGVWLEASNGRRYLDASGGAAVSALGHGHPRVIEAIREQASKMAFAHTAFFTNEPSEQLAEFLANRAPINAPRVMFCSGGSEATEAALKLARAYHVARGEPSRSVFISRNQSYHGATIGALSVSGNPGRRAPYLDILAPCRFIDPCYAYRHQYADETPEAYGRRAADKLEAEILAAGPENVAAFIAEPVVGATLGAVTAAPGYFQRISEICRTYGVLFIADEVMCGMGRTGSLFAVEQENVRPDIITMAKGLGGGYQPIGAVLASGEVYDAIVSGPGYFEHGHTYIGHATACAAALAVQRTIEEESLLEHILELHPVLVDLLHQALGPTGMIGEIRGRGLLIGVELVRDTATKTPFPPEMKLAAAIKKAAMAQDLIVYPNSGCVDGRSGDHILIAPPYIAERSDLEQVASRLARAISTVLAEVA</sequence>
<name>A0A069E4Y6_9PROT</name>
<gene>
    <name evidence="7" type="ORF">HAD_05105</name>
</gene>
<evidence type="ECO:0000256" key="6">
    <source>
        <dbReference type="RuleBase" id="RU003560"/>
    </source>
</evidence>
<evidence type="ECO:0000256" key="2">
    <source>
        <dbReference type="ARBA" id="ARBA00008954"/>
    </source>
</evidence>
<comment type="cofactor">
    <cofactor evidence="1">
        <name>pyridoxal 5'-phosphate</name>
        <dbReference type="ChEBI" id="CHEBI:597326"/>
    </cofactor>
</comment>
<dbReference type="PATRIC" id="fig|1280949.3.peg.1041"/>
<dbReference type="InterPro" id="IPR015422">
    <property type="entry name" value="PyrdxlP-dep_Trfase_small"/>
</dbReference>
<dbReference type="InterPro" id="IPR049704">
    <property type="entry name" value="Aminotrans_3_PPA_site"/>
</dbReference>
<dbReference type="CDD" id="cd00610">
    <property type="entry name" value="OAT_like"/>
    <property type="match status" value="1"/>
</dbReference>
<evidence type="ECO:0000256" key="5">
    <source>
        <dbReference type="ARBA" id="ARBA00022898"/>
    </source>
</evidence>
<proteinExistence type="inferred from homology"/>
<dbReference type="eggNOG" id="COG0161">
    <property type="taxonomic scope" value="Bacteria"/>
</dbReference>
<dbReference type="Gene3D" id="3.40.640.10">
    <property type="entry name" value="Type I PLP-dependent aspartate aminotransferase-like (Major domain)"/>
    <property type="match status" value="1"/>
</dbReference>
<dbReference type="PIRSF" id="PIRSF000521">
    <property type="entry name" value="Transaminase_4ab_Lys_Orn"/>
    <property type="match status" value="1"/>
</dbReference>
<evidence type="ECO:0000313" key="7">
    <source>
        <dbReference type="EMBL" id="KCZ85034.1"/>
    </source>
</evidence>
<comment type="similarity">
    <text evidence="2 6">Belongs to the class-III pyridoxal-phosphate-dependent aminotransferase family.</text>
</comment>
<keyword evidence="3" id="KW-0032">Aminotransferase</keyword>
<dbReference type="Pfam" id="PF00202">
    <property type="entry name" value="Aminotran_3"/>
    <property type="match status" value="1"/>
</dbReference>
<dbReference type="PANTHER" id="PTHR43094:SF1">
    <property type="entry name" value="AMINOTRANSFERASE CLASS-III"/>
    <property type="match status" value="1"/>
</dbReference>
<evidence type="ECO:0000256" key="1">
    <source>
        <dbReference type="ARBA" id="ARBA00001933"/>
    </source>
</evidence>
<dbReference type="SUPFAM" id="SSF53383">
    <property type="entry name" value="PLP-dependent transferases"/>
    <property type="match status" value="1"/>
</dbReference>